<name>A0A081MZ64_9GAMM</name>
<evidence type="ECO:0000313" key="1">
    <source>
        <dbReference type="EMBL" id="KEQ11487.1"/>
    </source>
</evidence>
<reference evidence="1 2" key="1">
    <citation type="submission" date="2014-06" db="EMBL/GenBank/DDBJ databases">
        <title>Whole Genome Sequences of Three Symbiotic Endozoicomonas Bacteria.</title>
        <authorList>
            <person name="Neave M.J."/>
            <person name="Apprill A."/>
            <person name="Voolstra C.R."/>
        </authorList>
    </citation>
    <scope>NUCLEOTIDE SEQUENCE [LARGE SCALE GENOMIC DNA]</scope>
    <source>
        <strain evidence="1 2">LMG 24815</strain>
    </source>
</reference>
<dbReference type="eggNOG" id="COG3039">
    <property type="taxonomic scope" value="Bacteria"/>
</dbReference>
<protein>
    <submittedName>
        <fullName evidence="1">Uncharacterized protein</fullName>
    </submittedName>
</protein>
<comment type="caution">
    <text evidence="1">The sequence shown here is derived from an EMBL/GenBank/DDBJ whole genome shotgun (WGS) entry which is preliminary data.</text>
</comment>
<dbReference type="Proteomes" id="UP000028006">
    <property type="component" value="Unassembled WGS sequence"/>
</dbReference>
<dbReference type="AlphaFoldDB" id="A0A081MZ64"/>
<proteinExistence type="predicted"/>
<dbReference type="EMBL" id="JOKG01000007">
    <property type="protein sequence ID" value="KEQ11487.1"/>
    <property type="molecule type" value="Genomic_DNA"/>
</dbReference>
<evidence type="ECO:0000313" key="2">
    <source>
        <dbReference type="Proteomes" id="UP000028006"/>
    </source>
</evidence>
<accession>A0A081MZ64</accession>
<gene>
    <name evidence="1" type="ORF">GZ77_25680</name>
</gene>
<organism evidence="1 2">
    <name type="scientific">Endozoicomonas montiporae</name>
    <dbReference type="NCBI Taxonomy" id="1027273"/>
    <lineage>
        <taxon>Bacteria</taxon>
        <taxon>Pseudomonadati</taxon>
        <taxon>Pseudomonadota</taxon>
        <taxon>Gammaproteobacteria</taxon>
        <taxon>Oceanospirillales</taxon>
        <taxon>Endozoicomonadaceae</taxon>
        <taxon>Endozoicomonas</taxon>
    </lineage>
</organism>
<keyword evidence="2" id="KW-1185">Reference proteome</keyword>
<sequence length="120" mass="14065">MSLLVKKQPDEPRLENLKYHIAHSRHQINLIYRRVIEHEQIPHNEKVFSIFEPHTEWISKGKAGTPVELGLRVCVLQDQFGFTLHHQVMQKQTDDQVTVPMATPVYCERSFRKTVNTYSA</sequence>